<keyword evidence="3" id="KW-1185">Reference proteome</keyword>
<dbReference type="SUPFAM" id="SSF51126">
    <property type="entry name" value="Pectin lyase-like"/>
    <property type="match status" value="1"/>
</dbReference>
<dbReference type="EMBL" id="QPMM01000013">
    <property type="protein sequence ID" value="RFS19555.1"/>
    <property type="molecule type" value="Genomic_DNA"/>
</dbReference>
<reference evidence="2 3" key="1">
    <citation type="submission" date="2018-07" db="EMBL/GenBank/DDBJ databases">
        <title>Chitinophaga K2CV101002-2 sp. nov., isolated from a monsoon evergreen broad-leaved forest soil.</title>
        <authorList>
            <person name="Lv Y."/>
        </authorList>
    </citation>
    <scope>NUCLEOTIDE SEQUENCE [LARGE SCALE GENOMIC DNA]</scope>
    <source>
        <strain evidence="2 3">GDMCC 1.1288</strain>
    </source>
</reference>
<accession>A0A3E1Y4E1</accession>
<gene>
    <name evidence="2" type="ORF">DVR12_23280</name>
</gene>
<feature type="chain" id="PRO_5017828987" evidence="1">
    <location>
        <begin position="25"/>
        <end position="470"/>
    </location>
</feature>
<evidence type="ECO:0000313" key="3">
    <source>
        <dbReference type="Proteomes" id="UP000260644"/>
    </source>
</evidence>
<dbReference type="Gene3D" id="2.160.20.10">
    <property type="entry name" value="Single-stranded right-handed beta-helix, Pectin lyase-like"/>
    <property type="match status" value="1"/>
</dbReference>
<sequence length="470" mass="50775">MMKKHSISSRIMMLLAFAFFFALGSCSKEKNTLEIPTHGQTDTTTAGKPVPSTGKEYTFVPDANGRLLLDDSKGQYKGGDILNLKGTFTTVVITNLKGSAGNPIIVRNAPGTVVKIGVPSWNGGSWSTAFSFVNCHYIKVGGSKSKSDILIDGSTQPSREAYFNLTLSSHSDNFEISNITIRNGGTGIWAKTEPLKDDPSTHYPNSTMENLLIHDVEISETYNEAMYIGHTALYWNLTANAPYYGDPSGFTPGQNYVQPIKWRNVKIFNNRVLSGGKDGIQTSAIDQLEIAGNEVTQWGGQHNSGHNGGILIGGRTTNTNVHDNYVHNGWGELIQFYGTGENGATHIIKNNLLRDNEGDGVSLRGTNNAVIQIQNNTIANVGGVCLRINGYQGMKAPQQVKSNAFIQPKPIGTTVSFNAYVYTENGGVYVEGTGAEANTRIPTVAEAGVDTNNFYQPKVGSAILSSGYRK</sequence>
<dbReference type="InterPro" id="IPR006626">
    <property type="entry name" value="PbH1"/>
</dbReference>
<evidence type="ECO:0000313" key="2">
    <source>
        <dbReference type="EMBL" id="RFS19555.1"/>
    </source>
</evidence>
<name>A0A3E1Y4E1_9BACT</name>
<dbReference type="InterPro" id="IPR011050">
    <property type="entry name" value="Pectin_lyase_fold/virulence"/>
</dbReference>
<proteinExistence type="predicted"/>
<dbReference type="SMART" id="SM00710">
    <property type="entry name" value="PbH1"/>
    <property type="match status" value="7"/>
</dbReference>
<dbReference type="PROSITE" id="PS51257">
    <property type="entry name" value="PROKAR_LIPOPROTEIN"/>
    <property type="match status" value="1"/>
</dbReference>
<keyword evidence="1" id="KW-0732">Signal</keyword>
<comment type="caution">
    <text evidence="2">The sequence shown here is derived from an EMBL/GenBank/DDBJ whole genome shotgun (WGS) entry which is preliminary data.</text>
</comment>
<dbReference type="Proteomes" id="UP000260644">
    <property type="component" value="Unassembled WGS sequence"/>
</dbReference>
<dbReference type="OrthoDB" id="1097578at2"/>
<evidence type="ECO:0000256" key="1">
    <source>
        <dbReference type="SAM" id="SignalP"/>
    </source>
</evidence>
<organism evidence="2 3">
    <name type="scientific">Chitinophaga silvatica</name>
    <dbReference type="NCBI Taxonomy" id="2282649"/>
    <lineage>
        <taxon>Bacteria</taxon>
        <taxon>Pseudomonadati</taxon>
        <taxon>Bacteroidota</taxon>
        <taxon>Chitinophagia</taxon>
        <taxon>Chitinophagales</taxon>
        <taxon>Chitinophagaceae</taxon>
        <taxon>Chitinophaga</taxon>
    </lineage>
</organism>
<dbReference type="AlphaFoldDB" id="A0A3E1Y4E1"/>
<dbReference type="RefSeq" id="WP_116978209.1">
    <property type="nucleotide sequence ID" value="NZ_QPMM01000013.1"/>
</dbReference>
<feature type="signal peptide" evidence="1">
    <location>
        <begin position="1"/>
        <end position="24"/>
    </location>
</feature>
<protein>
    <submittedName>
        <fullName evidence="2">Right-handed parallel beta-helix repeat-containing protein</fullName>
    </submittedName>
</protein>
<dbReference type="InterPro" id="IPR012334">
    <property type="entry name" value="Pectin_lyas_fold"/>
</dbReference>